<dbReference type="Gene3D" id="3.40.140.10">
    <property type="entry name" value="Cytidine Deaminase, domain 2"/>
    <property type="match status" value="1"/>
</dbReference>
<gene>
    <name evidence="2" type="ORF">DL897_07850</name>
</gene>
<reference evidence="2 3" key="1">
    <citation type="submission" date="2018-06" db="EMBL/GenBank/DDBJ databases">
        <title>Thermoflavimicrobium daqus sp. nov., a thermophilic microbe isolated from Moutai-flavour Daqu.</title>
        <authorList>
            <person name="Wang X."/>
            <person name="Zhou H."/>
        </authorList>
    </citation>
    <scope>NUCLEOTIDE SEQUENCE [LARGE SCALE GENOMIC DNA]</scope>
    <source>
        <strain evidence="2 3">FBKL4.011</strain>
    </source>
</reference>
<dbReference type="PROSITE" id="PS51747">
    <property type="entry name" value="CYT_DCMP_DEAMINASES_2"/>
    <property type="match status" value="1"/>
</dbReference>
<name>A0A364K6Z8_9BACL</name>
<proteinExistence type="predicted"/>
<feature type="domain" description="CMP/dCMP-type deaminase" evidence="1">
    <location>
        <begin position="3"/>
        <end position="49"/>
    </location>
</feature>
<dbReference type="GO" id="GO:0003824">
    <property type="term" value="F:catalytic activity"/>
    <property type="evidence" value="ECO:0007669"/>
    <property type="project" value="InterPro"/>
</dbReference>
<evidence type="ECO:0000259" key="1">
    <source>
        <dbReference type="PROSITE" id="PS51747"/>
    </source>
</evidence>
<dbReference type="Proteomes" id="UP000251213">
    <property type="component" value="Unassembled WGS sequence"/>
</dbReference>
<protein>
    <recommendedName>
        <fullName evidence="1">CMP/dCMP-type deaminase domain-containing protein</fullName>
    </recommendedName>
</protein>
<accession>A0A364K6Z8</accession>
<dbReference type="InterPro" id="IPR002125">
    <property type="entry name" value="CMP_dCMP_dom"/>
</dbReference>
<reference evidence="2 3" key="2">
    <citation type="submission" date="2018-06" db="EMBL/GenBank/DDBJ databases">
        <authorList>
            <person name="Zhirakovskaya E."/>
        </authorList>
    </citation>
    <scope>NUCLEOTIDE SEQUENCE [LARGE SCALE GENOMIC DNA]</scope>
    <source>
        <strain evidence="2 3">FBKL4.011</strain>
    </source>
</reference>
<dbReference type="EMBL" id="QJKK01000003">
    <property type="protein sequence ID" value="RAL25970.1"/>
    <property type="molecule type" value="Genomic_DNA"/>
</dbReference>
<organism evidence="2 3">
    <name type="scientific">Thermoflavimicrobium daqui</name>
    <dbReference type="NCBI Taxonomy" id="2137476"/>
    <lineage>
        <taxon>Bacteria</taxon>
        <taxon>Bacillati</taxon>
        <taxon>Bacillota</taxon>
        <taxon>Bacilli</taxon>
        <taxon>Bacillales</taxon>
        <taxon>Thermoactinomycetaceae</taxon>
        <taxon>Thermoflavimicrobium</taxon>
    </lineage>
</organism>
<evidence type="ECO:0000313" key="3">
    <source>
        <dbReference type="Proteomes" id="UP000251213"/>
    </source>
</evidence>
<keyword evidence="3" id="KW-1185">Reference proteome</keyword>
<comment type="caution">
    <text evidence="2">The sequence shown here is derived from an EMBL/GenBank/DDBJ whole genome shotgun (WGS) entry which is preliminary data.</text>
</comment>
<dbReference type="InterPro" id="IPR016193">
    <property type="entry name" value="Cytidine_deaminase-like"/>
</dbReference>
<dbReference type="AlphaFoldDB" id="A0A364K6Z8"/>
<sequence>MNKTDQEFMWEAVLEGGLAQGKTGTNSPVGAIIVKDGEIVGRGHTLMQK</sequence>
<dbReference type="OrthoDB" id="9800865at2"/>
<evidence type="ECO:0000313" key="2">
    <source>
        <dbReference type="EMBL" id="RAL25970.1"/>
    </source>
</evidence>
<dbReference type="SUPFAM" id="SSF53927">
    <property type="entry name" value="Cytidine deaminase-like"/>
    <property type="match status" value="1"/>
</dbReference>
<dbReference type="RefSeq" id="WP_113658584.1">
    <property type="nucleotide sequence ID" value="NZ_KZ845665.1"/>
</dbReference>